<gene>
    <name evidence="2" type="ORF">Scep_004209</name>
</gene>
<organism evidence="2 3">
    <name type="scientific">Stephania cephalantha</name>
    <dbReference type="NCBI Taxonomy" id="152367"/>
    <lineage>
        <taxon>Eukaryota</taxon>
        <taxon>Viridiplantae</taxon>
        <taxon>Streptophyta</taxon>
        <taxon>Embryophyta</taxon>
        <taxon>Tracheophyta</taxon>
        <taxon>Spermatophyta</taxon>
        <taxon>Magnoliopsida</taxon>
        <taxon>Ranunculales</taxon>
        <taxon>Menispermaceae</taxon>
        <taxon>Menispermoideae</taxon>
        <taxon>Cissampelideae</taxon>
        <taxon>Stephania</taxon>
    </lineage>
</organism>
<evidence type="ECO:0000256" key="1">
    <source>
        <dbReference type="SAM" id="MobiDB-lite"/>
    </source>
</evidence>
<dbReference type="Proteomes" id="UP001419268">
    <property type="component" value="Unassembled WGS sequence"/>
</dbReference>
<dbReference type="EMBL" id="JBBNAG010000002">
    <property type="protein sequence ID" value="KAK9157635.1"/>
    <property type="molecule type" value="Genomic_DNA"/>
</dbReference>
<accession>A0AAP0KUJ6</accession>
<proteinExistence type="predicted"/>
<keyword evidence="3" id="KW-1185">Reference proteome</keyword>
<reference evidence="2 3" key="1">
    <citation type="submission" date="2024-01" db="EMBL/GenBank/DDBJ databases">
        <title>Genome assemblies of Stephania.</title>
        <authorList>
            <person name="Yang L."/>
        </authorList>
    </citation>
    <scope>NUCLEOTIDE SEQUENCE [LARGE SCALE GENOMIC DNA]</scope>
    <source>
        <strain evidence="2">JXDWG</strain>
        <tissue evidence="2">Leaf</tissue>
    </source>
</reference>
<dbReference type="AlphaFoldDB" id="A0AAP0KUJ6"/>
<sequence>MLEVMVWSGVTMREWYHAELGVYELEEMVCCRYFLDAKHNLGLREAGTVIRRSTAWSRGNPRVCYAFVLVHGVKLDRRQCRCASHGVADEETRGRVKDIYMRRPAAAEEPGASNGGEKGAAKERGKAAEEARERR</sequence>
<evidence type="ECO:0000313" key="3">
    <source>
        <dbReference type="Proteomes" id="UP001419268"/>
    </source>
</evidence>
<comment type="caution">
    <text evidence="2">The sequence shown here is derived from an EMBL/GenBank/DDBJ whole genome shotgun (WGS) entry which is preliminary data.</text>
</comment>
<evidence type="ECO:0000313" key="2">
    <source>
        <dbReference type="EMBL" id="KAK9157635.1"/>
    </source>
</evidence>
<feature type="region of interest" description="Disordered" evidence="1">
    <location>
        <begin position="102"/>
        <end position="135"/>
    </location>
</feature>
<protein>
    <submittedName>
        <fullName evidence="2">Uncharacterized protein</fullName>
    </submittedName>
</protein>
<feature type="compositionally biased region" description="Basic and acidic residues" evidence="1">
    <location>
        <begin position="119"/>
        <end position="135"/>
    </location>
</feature>
<name>A0AAP0KUJ6_9MAGN</name>